<keyword evidence="7 12" id="KW-0406">Ion transport</keyword>
<evidence type="ECO:0000256" key="3">
    <source>
        <dbReference type="ARBA" id="ARBA00022519"/>
    </source>
</evidence>
<evidence type="ECO:0000256" key="5">
    <source>
        <dbReference type="ARBA" id="ARBA00022989"/>
    </source>
</evidence>
<comment type="function">
    <text evidence="12">Fluoride-specific ion channel. Important for reducing fluoride concentration in the cell, thus reducing its toxicity.</text>
</comment>
<feature type="transmembrane region" description="Helical" evidence="12">
    <location>
        <begin position="66"/>
        <end position="85"/>
    </location>
</feature>
<dbReference type="Proteomes" id="UP001369958">
    <property type="component" value="Chromosome"/>
</dbReference>
<feature type="binding site" evidence="12">
    <location>
        <position position="77"/>
    </location>
    <ligand>
        <name>Na(+)</name>
        <dbReference type="ChEBI" id="CHEBI:29101"/>
        <note>structural</note>
    </ligand>
</feature>
<evidence type="ECO:0000256" key="12">
    <source>
        <dbReference type="HAMAP-Rule" id="MF_00454"/>
    </source>
</evidence>
<keyword evidence="4 12" id="KW-0812">Transmembrane</keyword>
<evidence type="ECO:0000256" key="1">
    <source>
        <dbReference type="ARBA" id="ARBA00004651"/>
    </source>
</evidence>
<dbReference type="EMBL" id="CP146275">
    <property type="protein sequence ID" value="WWT32294.1"/>
    <property type="molecule type" value="Genomic_DNA"/>
</dbReference>
<dbReference type="RefSeq" id="WP_338607720.1">
    <property type="nucleotide sequence ID" value="NZ_CP146275.1"/>
</dbReference>
<evidence type="ECO:0000313" key="14">
    <source>
        <dbReference type="Proteomes" id="UP001369958"/>
    </source>
</evidence>
<keyword evidence="2 12" id="KW-1003">Cell membrane</keyword>
<protein>
    <recommendedName>
        <fullName evidence="12">Fluoride-specific ion channel FluC</fullName>
    </recommendedName>
</protein>
<feature type="binding site" evidence="12">
    <location>
        <position position="80"/>
    </location>
    <ligand>
        <name>Na(+)</name>
        <dbReference type="ChEBI" id="CHEBI:29101"/>
        <note>structural</note>
    </ligand>
</feature>
<evidence type="ECO:0000256" key="10">
    <source>
        <dbReference type="ARBA" id="ARBA00035120"/>
    </source>
</evidence>
<keyword evidence="9 12" id="KW-0407">Ion channel</keyword>
<dbReference type="PANTHER" id="PTHR28259:SF1">
    <property type="entry name" value="FLUORIDE EXPORT PROTEIN 1-RELATED"/>
    <property type="match status" value="1"/>
</dbReference>
<keyword evidence="8 12" id="KW-0472">Membrane</keyword>
<comment type="activity regulation">
    <text evidence="12">Na(+) is not transported, but it plays an essential structural role and its presence is essential for fluoride channel function.</text>
</comment>
<evidence type="ECO:0000256" key="7">
    <source>
        <dbReference type="ARBA" id="ARBA00023065"/>
    </source>
</evidence>
<dbReference type="HAMAP" id="MF_00454">
    <property type="entry name" value="FluC"/>
    <property type="match status" value="1"/>
</dbReference>
<comment type="subcellular location">
    <subcellularLocation>
        <location evidence="1 12">Cell membrane</location>
        <topology evidence="1 12">Multi-pass membrane protein</topology>
    </subcellularLocation>
</comment>
<evidence type="ECO:0000256" key="4">
    <source>
        <dbReference type="ARBA" id="ARBA00022692"/>
    </source>
</evidence>
<dbReference type="InterPro" id="IPR003691">
    <property type="entry name" value="FluC"/>
</dbReference>
<name>A0ABZ2HYX2_9HYPH</name>
<feature type="transmembrane region" description="Helical" evidence="12">
    <location>
        <begin position="35"/>
        <end position="59"/>
    </location>
</feature>
<organism evidence="13 14">
    <name type="scientific">Pelagibacterium nitratireducens</name>
    <dbReference type="NCBI Taxonomy" id="1046114"/>
    <lineage>
        <taxon>Bacteria</taxon>
        <taxon>Pseudomonadati</taxon>
        <taxon>Pseudomonadota</taxon>
        <taxon>Alphaproteobacteria</taxon>
        <taxon>Hyphomicrobiales</taxon>
        <taxon>Devosiaceae</taxon>
        <taxon>Pelagibacterium</taxon>
    </lineage>
</organism>
<evidence type="ECO:0000256" key="11">
    <source>
        <dbReference type="ARBA" id="ARBA00035585"/>
    </source>
</evidence>
<keyword evidence="14" id="KW-1185">Reference proteome</keyword>
<keyword evidence="12" id="KW-0813">Transport</keyword>
<comment type="similarity">
    <text evidence="10 12">Belongs to the fluoride channel Fluc/FEX (TC 1.A.43) family.</text>
</comment>
<evidence type="ECO:0000256" key="2">
    <source>
        <dbReference type="ARBA" id="ARBA00022475"/>
    </source>
</evidence>
<keyword evidence="12" id="KW-0479">Metal-binding</keyword>
<keyword evidence="3" id="KW-0997">Cell inner membrane</keyword>
<keyword evidence="6 12" id="KW-0915">Sodium</keyword>
<dbReference type="PANTHER" id="PTHR28259">
    <property type="entry name" value="FLUORIDE EXPORT PROTEIN 1-RELATED"/>
    <property type="match status" value="1"/>
</dbReference>
<comment type="catalytic activity">
    <reaction evidence="11">
        <text>fluoride(in) = fluoride(out)</text>
        <dbReference type="Rhea" id="RHEA:76159"/>
        <dbReference type="ChEBI" id="CHEBI:17051"/>
    </reaction>
    <physiologicalReaction direction="left-to-right" evidence="11">
        <dbReference type="Rhea" id="RHEA:76160"/>
    </physiologicalReaction>
</comment>
<feature type="transmembrane region" description="Helical" evidence="12">
    <location>
        <begin position="97"/>
        <end position="120"/>
    </location>
</feature>
<gene>
    <name evidence="12" type="primary">fluC</name>
    <name evidence="12" type="synonym">crcB</name>
    <name evidence="13" type="ORF">V6617_14985</name>
</gene>
<proteinExistence type="inferred from homology"/>
<keyword evidence="5 12" id="KW-1133">Transmembrane helix</keyword>
<sequence>MSERMLVVAIAFGGAAGSMARFGLSLFAVSMIPGWFMAGTLAANIAGSALIGLIAAWSVRRLPSPILSGFLITGFCGGFTTFSAFSLEALLFAMSGAWAVALGYIAASIIGWMVAVWVGWSAGMALFAEKEAVAQTKS</sequence>
<reference evidence="13 14" key="1">
    <citation type="submission" date="2024-02" db="EMBL/GenBank/DDBJ databases">
        <title>Complete genome sequence of Pelagibacterium nitratireducens ZH15.</title>
        <authorList>
            <person name="Zhao L.H."/>
        </authorList>
    </citation>
    <scope>NUCLEOTIDE SEQUENCE [LARGE SCALE GENOMIC DNA]</scope>
    <source>
        <strain evidence="13 14">ZH15</strain>
    </source>
</reference>
<dbReference type="Pfam" id="PF02537">
    <property type="entry name" value="CRCB"/>
    <property type="match status" value="1"/>
</dbReference>
<evidence type="ECO:0000256" key="8">
    <source>
        <dbReference type="ARBA" id="ARBA00023136"/>
    </source>
</evidence>
<evidence type="ECO:0000256" key="9">
    <source>
        <dbReference type="ARBA" id="ARBA00023303"/>
    </source>
</evidence>
<accession>A0ABZ2HYX2</accession>
<evidence type="ECO:0000313" key="13">
    <source>
        <dbReference type="EMBL" id="WWT32294.1"/>
    </source>
</evidence>
<evidence type="ECO:0000256" key="6">
    <source>
        <dbReference type="ARBA" id="ARBA00023053"/>
    </source>
</evidence>